<organism evidence="1">
    <name type="scientific">marine sediment metagenome</name>
    <dbReference type="NCBI Taxonomy" id="412755"/>
    <lineage>
        <taxon>unclassified sequences</taxon>
        <taxon>metagenomes</taxon>
        <taxon>ecological metagenomes</taxon>
    </lineage>
</organism>
<accession>X1D8H9</accession>
<dbReference type="EMBL" id="BART01030344">
    <property type="protein sequence ID" value="GAH16522.1"/>
    <property type="molecule type" value="Genomic_DNA"/>
</dbReference>
<name>X1D8H9_9ZZZZ</name>
<gene>
    <name evidence="1" type="ORF">S01H4_53015</name>
</gene>
<dbReference type="AlphaFoldDB" id="X1D8H9"/>
<evidence type="ECO:0000313" key="1">
    <source>
        <dbReference type="EMBL" id="GAH16522.1"/>
    </source>
</evidence>
<comment type="caution">
    <text evidence="1">The sequence shown here is derived from an EMBL/GenBank/DDBJ whole genome shotgun (WGS) entry which is preliminary data.</text>
</comment>
<reference evidence="1" key="1">
    <citation type="journal article" date="2014" name="Front. Microbiol.">
        <title>High frequency of phylogenetically diverse reductive dehalogenase-homologous genes in deep subseafloor sedimentary metagenomes.</title>
        <authorList>
            <person name="Kawai M."/>
            <person name="Futagami T."/>
            <person name="Toyoda A."/>
            <person name="Takaki Y."/>
            <person name="Nishi S."/>
            <person name="Hori S."/>
            <person name="Arai W."/>
            <person name="Tsubouchi T."/>
            <person name="Morono Y."/>
            <person name="Uchiyama I."/>
            <person name="Ito T."/>
            <person name="Fujiyama A."/>
            <person name="Inagaki F."/>
            <person name="Takami H."/>
        </authorList>
    </citation>
    <scope>NUCLEOTIDE SEQUENCE</scope>
    <source>
        <strain evidence="1">Expedition CK06-06</strain>
    </source>
</reference>
<proteinExistence type="predicted"/>
<sequence>MNSSRGRKEGKKNRVHCKICDVEMNKGQYIQHLDVNGGNCPGNRQLSFGKDAKHILKKIRR</sequence>
<protein>
    <submittedName>
        <fullName evidence="1">Uncharacterized protein</fullName>
    </submittedName>
</protein>